<proteinExistence type="predicted"/>
<comment type="caution">
    <text evidence="2">The sequence shown here is derived from an EMBL/GenBank/DDBJ whole genome shotgun (WGS) entry which is preliminary data.</text>
</comment>
<sequence length="151" mass="15702">MRRLILAVALIGMAGISSAEELCAIEKAGAYASNPKDGNAKPSPLTIDIGRRYTLIEQKNGWLQLQSGQDRGWARASAFGDCKSAPYPAARSAKQAAKPDSSSHAVTAKPRPSCRTADSGSGCPCGGGKVCVGPRGGRYCIMSGGNKRYGI</sequence>
<dbReference type="AlphaFoldDB" id="A0A645B3J8"/>
<accession>A0A645B3J8</accession>
<evidence type="ECO:0000313" key="2">
    <source>
        <dbReference type="EMBL" id="MPM59999.1"/>
    </source>
</evidence>
<feature type="region of interest" description="Disordered" evidence="1">
    <location>
        <begin position="90"/>
        <end position="122"/>
    </location>
</feature>
<organism evidence="2">
    <name type="scientific">bioreactor metagenome</name>
    <dbReference type="NCBI Taxonomy" id="1076179"/>
    <lineage>
        <taxon>unclassified sequences</taxon>
        <taxon>metagenomes</taxon>
        <taxon>ecological metagenomes</taxon>
    </lineage>
</organism>
<reference evidence="2" key="1">
    <citation type="submission" date="2019-08" db="EMBL/GenBank/DDBJ databases">
        <authorList>
            <person name="Kucharzyk K."/>
            <person name="Murdoch R.W."/>
            <person name="Higgins S."/>
            <person name="Loffler F."/>
        </authorList>
    </citation>
    <scope>NUCLEOTIDE SEQUENCE</scope>
</reference>
<name>A0A645B3J8_9ZZZZ</name>
<evidence type="ECO:0008006" key="3">
    <source>
        <dbReference type="Google" id="ProtNLM"/>
    </source>
</evidence>
<protein>
    <recommendedName>
        <fullName evidence="3">SH3b domain-containing protein</fullName>
    </recommendedName>
</protein>
<evidence type="ECO:0000256" key="1">
    <source>
        <dbReference type="SAM" id="MobiDB-lite"/>
    </source>
</evidence>
<dbReference type="EMBL" id="VSSQ01017569">
    <property type="protein sequence ID" value="MPM59999.1"/>
    <property type="molecule type" value="Genomic_DNA"/>
</dbReference>
<gene>
    <name evidence="2" type="ORF">SDC9_106845</name>
</gene>